<accession>A0AAE8BQ27</accession>
<evidence type="ECO:0000313" key="1">
    <source>
        <dbReference type="EMBL" id="QZA70558.1"/>
    </source>
</evidence>
<dbReference type="Proteomes" id="UP000827517">
    <property type="component" value="Segment"/>
</dbReference>
<reference evidence="1" key="1">
    <citation type="submission" date="2021-07" db="EMBL/GenBank/DDBJ databases">
        <authorList>
            <person name="Roth S.J."/>
            <person name="Krukonis G.P."/>
            <person name="Delesalle V.A."/>
        </authorList>
    </citation>
    <scope>NUCLEOTIDE SEQUENCE</scope>
</reference>
<dbReference type="KEGG" id="vg:77943963"/>
<proteinExistence type="predicted"/>
<dbReference type="EMBL" id="MZ501267">
    <property type="protein sequence ID" value="QZA70558.1"/>
    <property type="molecule type" value="Genomic_DNA"/>
</dbReference>
<dbReference type="GeneID" id="77943963"/>
<keyword evidence="2" id="KW-1185">Reference proteome</keyword>
<name>A0AAE8BQ27_9CAUD</name>
<organism evidence="1 2">
    <name type="scientific">Erwinia phage AH04</name>
    <dbReference type="NCBI Taxonomy" id="2869569"/>
    <lineage>
        <taxon>Viruses</taxon>
        <taxon>Duplodnaviria</taxon>
        <taxon>Heunggongvirae</taxon>
        <taxon>Uroviricota</taxon>
        <taxon>Caudoviricetes</taxon>
        <taxon>Chimalliviridae</taxon>
        <taxon>Meadowvirus</taxon>
        <taxon>Meadowvirus AH04</taxon>
    </lineage>
</organism>
<gene>
    <name evidence="1" type="primary">75</name>
    <name evidence="1" type="ORF">AH04_75</name>
</gene>
<dbReference type="RefSeq" id="YP_010667829.1">
    <property type="nucleotide sequence ID" value="NC_070952.1"/>
</dbReference>
<protein>
    <submittedName>
        <fullName evidence="1">Uncharacterized protein</fullName>
    </submittedName>
</protein>
<evidence type="ECO:0000313" key="2">
    <source>
        <dbReference type="Proteomes" id="UP000827517"/>
    </source>
</evidence>
<sequence>MSGIQLVSAKVGLTNYYHNQVVRNPAMDIPTQMIDQLTFENHSGGVKGTTLMHTAVMSGGLSAQPSDHAYIQGGWGESKGLMMMDFTTQDSPAFIEYMHVLGYVSNNASLEGLTMDAIFHPVMSWKTQETVTSNFGDIANPTSIQRKIGQRTDYMYNDGTGGQGLVTLRPSDVIEYGLESASRNSIIDRMDDEGLEGFNPVVNPANASIDRAGVIASKRANTNPVNYASDILKAGVDFQASKLMSGNSLMDAGQSQFDGLFGELNTLGYQAQQSEPQILRDNFFREMMQQLGVQQSRGFNGYSIADLLLGFENLNDVLDLTFMNAEQFTVEDYTLNTEQFGTSSYAEIIASELEANMLDLMLKFGLNIISFKGSNCDNFGGDGGLDNIVILPYNPSSLQQDDFQLGQRCDAFVEALRTQIFTRLNGLNINQMTPIRFNVTAELFGTTVIDVMIVDNNNMGAAFSMEDTNAPVGIVRSFPTFAINTTSPILGTSESAQVAGSNFFSNIESYFQ</sequence>